<proteinExistence type="predicted"/>
<evidence type="ECO:0000256" key="1">
    <source>
        <dbReference type="SAM" id="MobiDB-lite"/>
    </source>
</evidence>
<dbReference type="GO" id="GO:0007283">
    <property type="term" value="P:spermatogenesis"/>
    <property type="evidence" value="ECO:0007669"/>
    <property type="project" value="InterPro"/>
</dbReference>
<name>A0A3B4B1R9_9GOBI</name>
<feature type="compositionally biased region" description="Pro residues" evidence="1">
    <location>
        <begin position="12"/>
        <end position="24"/>
    </location>
</feature>
<dbReference type="Proteomes" id="UP000261520">
    <property type="component" value="Unplaced"/>
</dbReference>
<organism evidence="2 3">
    <name type="scientific">Periophthalmus magnuspinnatus</name>
    <dbReference type="NCBI Taxonomy" id="409849"/>
    <lineage>
        <taxon>Eukaryota</taxon>
        <taxon>Metazoa</taxon>
        <taxon>Chordata</taxon>
        <taxon>Craniata</taxon>
        <taxon>Vertebrata</taxon>
        <taxon>Euteleostomi</taxon>
        <taxon>Actinopterygii</taxon>
        <taxon>Neopterygii</taxon>
        <taxon>Teleostei</taxon>
        <taxon>Neoteleostei</taxon>
        <taxon>Acanthomorphata</taxon>
        <taxon>Gobiaria</taxon>
        <taxon>Gobiiformes</taxon>
        <taxon>Gobioidei</taxon>
        <taxon>Gobiidae</taxon>
        <taxon>Oxudercinae</taxon>
        <taxon>Periophthalmus</taxon>
    </lineage>
</organism>
<dbReference type="AlphaFoldDB" id="A0A3B4B1R9"/>
<dbReference type="GO" id="GO:0007130">
    <property type="term" value="P:synaptonemal complex assembly"/>
    <property type="evidence" value="ECO:0007669"/>
    <property type="project" value="InterPro"/>
</dbReference>
<evidence type="ECO:0000313" key="2">
    <source>
        <dbReference type="Ensembl" id="ENSPMGP00000022521.1"/>
    </source>
</evidence>
<reference evidence="2" key="1">
    <citation type="submission" date="2025-08" db="UniProtKB">
        <authorList>
            <consortium name="Ensembl"/>
        </authorList>
    </citation>
    <scope>IDENTIFICATION</scope>
</reference>
<sequence length="82" mass="8944">MDSASSASSSPPASPPPAASPPPPDPREEPADLKFFILFIPVVQLTWMAYDMVAVRTNPELVTSLQKLRDAYQRFKATVLGE</sequence>
<protein>
    <submittedName>
        <fullName evidence="2">Uncharacterized protein</fullName>
    </submittedName>
</protein>
<reference evidence="2" key="2">
    <citation type="submission" date="2025-09" db="UniProtKB">
        <authorList>
            <consortium name="Ensembl"/>
        </authorList>
    </citation>
    <scope>IDENTIFICATION</scope>
</reference>
<dbReference type="InterPro" id="IPR028145">
    <property type="entry name" value="Synaptonemal_3"/>
</dbReference>
<dbReference type="PANTHER" id="PTHR36686:SF1">
    <property type="entry name" value="SYNAPTONEMAL COMPLEX CENTRAL ELEMENT PROTEIN 3"/>
    <property type="match status" value="1"/>
</dbReference>
<accession>A0A3B4B1R9</accession>
<keyword evidence="3" id="KW-1185">Reference proteome</keyword>
<dbReference type="Ensembl" id="ENSPMGT00000023988.1">
    <property type="protein sequence ID" value="ENSPMGP00000022521.1"/>
    <property type="gene ID" value="ENSPMGG00000018230.1"/>
</dbReference>
<feature type="compositionally biased region" description="Low complexity" evidence="1">
    <location>
        <begin position="1"/>
        <end position="11"/>
    </location>
</feature>
<dbReference type="GO" id="GO:0007131">
    <property type="term" value="P:reciprocal meiotic recombination"/>
    <property type="evidence" value="ECO:0007669"/>
    <property type="project" value="InterPro"/>
</dbReference>
<dbReference type="Pfam" id="PF15191">
    <property type="entry name" value="Synaptonemal_3"/>
    <property type="match status" value="1"/>
</dbReference>
<dbReference type="PANTHER" id="PTHR36686">
    <property type="entry name" value="SYNAPTONEMAL COMPLEX CENTRAL ELEMENT PROTEIN 3"/>
    <property type="match status" value="1"/>
</dbReference>
<feature type="region of interest" description="Disordered" evidence="1">
    <location>
        <begin position="1"/>
        <end position="29"/>
    </location>
</feature>
<evidence type="ECO:0000313" key="3">
    <source>
        <dbReference type="Proteomes" id="UP000261520"/>
    </source>
</evidence>